<dbReference type="EMBL" id="LWGR01000016">
    <property type="protein sequence ID" value="KZM69878.1"/>
    <property type="molecule type" value="Genomic_DNA"/>
</dbReference>
<evidence type="ECO:0000313" key="1">
    <source>
        <dbReference type="EMBL" id="KZM69878.1"/>
    </source>
</evidence>
<organism evidence="1 2">
    <name type="scientific">Nocardia terpenica</name>
    <dbReference type="NCBI Taxonomy" id="455432"/>
    <lineage>
        <taxon>Bacteria</taxon>
        <taxon>Bacillati</taxon>
        <taxon>Actinomycetota</taxon>
        <taxon>Actinomycetes</taxon>
        <taxon>Mycobacteriales</taxon>
        <taxon>Nocardiaceae</taxon>
        <taxon>Nocardia</taxon>
    </lineage>
</organism>
<reference evidence="1 2" key="1">
    <citation type="submission" date="2016-04" db="EMBL/GenBank/DDBJ databases">
        <authorList>
            <person name="Evans L.H."/>
            <person name="Alamgir A."/>
            <person name="Owens N."/>
            <person name="Weber N.D."/>
            <person name="Virtaneva K."/>
            <person name="Barbian K."/>
            <person name="Babar A."/>
            <person name="Rosenke K."/>
        </authorList>
    </citation>
    <scope>NUCLEOTIDE SEQUENCE [LARGE SCALE GENOMIC DNA]</scope>
    <source>
        <strain evidence="1 2">IFM 0406</strain>
    </source>
</reference>
<accession>A0A161X9U5</accession>
<gene>
    <name evidence="1" type="ORF">AWN90_04525</name>
</gene>
<dbReference type="AlphaFoldDB" id="A0A161X9U5"/>
<sequence>MARARTTVLGGRGRNAEAAELAAAQHDRDLLGALPAPLERELVAMAADLIRRQPHGETLDTLRTEFHRLSTRWSGPDTAAAARLHRTWTA</sequence>
<dbReference type="Proteomes" id="UP000076512">
    <property type="component" value="Unassembled WGS sequence"/>
</dbReference>
<evidence type="ECO:0000313" key="2">
    <source>
        <dbReference type="Proteomes" id="UP000076512"/>
    </source>
</evidence>
<name>A0A161X9U5_9NOCA</name>
<dbReference type="STRING" id="455432.AWN90_04525"/>
<proteinExistence type="predicted"/>
<comment type="caution">
    <text evidence="1">The sequence shown here is derived from an EMBL/GenBank/DDBJ whole genome shotgun (WGS) entry which is preliminary data.</text>
</comment>
<protein>
    <submittedName>
        <fullName evidence="1">Uncharacterized protein</fullName>
    </submittedName>
</protein>
<keyword evidence="2" id="KW-1185">Reference proteome</keyword>